<dbReference type="Proteomes" id="UP000310754">
    <property type="component" value="Unassembled WGS sequence"/>
</dbReference>
<proteinExistence type="predicted"/>
<organism evidence="1 2">
    <name type="scientific">Allorhizobium terrae</name>
    <dbReference type="NCBI Taxonomy" id="1848972"/>
    <lineage>
        <taxon>Bacteria</taxon>
        <taxon>Pseudomonadati</taxon>
        <taxon>Pseudomonadota</taxon>
        <taxon>Alphaproteobacteria</taxon>
        <taxon>Hyphomicrobiales</taxon>
        <taxon>Rhizobiaceae</taxon>
        <taxon>Rhizobium/Agrobacterium group</taxon>
        <taxon>Allorhizobium</taxon>
    </lineage>
</organism>
<dbReference type="RefSeq" id="WP_190236603.1">
    <property type="nucleotide sequence ID" value="NZ_SSOA01000009.1"/>
</dbReference>
<reference evidence="1 2" key="1">
    <citation type="submission" date="2019-04" db="EMBL/GenBank/DDBJ databases">
        <title>Rhizobium terrae sp. nov., isolated from a paddy soil.</title>
        <authorList>
            <person name="Lin S.-Y."/>
            <person name="Hameed A."/>
            <person name="Huang H.-I."/>
            <person name="Young C.-C."/>
        </authorList>
    </citation>
    <scope>NUCLEOTIDE SEQUENCE [LARGE SCALE GENOMIC DNA]</scope>
    <source>
        <strain evidence="1 2">CC-HIH110</strain>
    </source>
</reference>
<protein>
    <recommendedName>
        <fullName evidence="3">DUF2188 domain-containing protein</fullName>
    </recommendedName>
</protein>
<sequence length="83" mass="9159">MNEVVNQRSLFQSAPRFTIGRNQNGCWVLQDATDKLGGFFASEEAALKFVSKECKNHFKDIRRAPASMTVELMTGEAAFSSAA</sequence>
<dbReference type="EMBL" id="SSOA01000009">
    <property type="protein sequence ID" value="THF48276.1"/>
    <property type="molecule type" value="Genomic_DNA"/>
</dbReference>
<name>A0A4S3ZRM1_9HYPH</name>
<keyword evidence="2" id="KW-1185">Reference proteome</keyword>
<gene>
    <name evidence="1" type="ORF">E6C51_15335</name>
</gene>
<comment type="caution">
    <text evidence="1">The sequence shown here is derived from an EMBL/GenBank/DDBJ whole genome shotgun (WGS) entry which is preliminary data.</text>
</comment>
<accession>A0A4S3ZRM1</accession>
<dbReference type="AlphaFoldDB" id="A0A4S3ZRM1"/>
<evidence type="ECO:0000313" key="2">
    <source>
        <dbReference type="Proteomes" id="UP000310754"/>
    </source>
</evidence>
<evidence type="ECO:0008006" key="3">
    <source>
        <dbReference type="Google" id="ProtNLM"/>
    </source>
</evidence>
<evidence type="ECO:0000313" key="1">
    <source>
        <dbReference type="EMBL" id="THF48276.1"/>
    </source>
</evidence>